<dbReference type="HOGENOM" id="CLU_001265_46_14_11"/>
<dbReference type="PANTHER" id="PTHR23511:SF34">
    <property type="entry name" value="SYNAPTIC VESICLE GLYCOPROTEIN 2"/>
    <property type="match status" value="1"/>
</dbReference>
<dbReference type="GO" id="GO:0022857">
    <property type="term" value="F:transmembrane transporter activity"/>
    <property type="evidence" value="ECO:0007669"/>
    <property type="project" value="InterPro"/>
</dbReference>
<evidence type="ECO:0000256" key="6">
    <source>
        <dbReference type="SAM" id="MobiDB-lite"/>
    </source>
</evidence>
<evidence type="ECO:0000313" key="9">
    <source>
        <dbReference type="EMBL" id="KBZ61995.1"/>
    </source>
</evidence>
<proteinExistence type="predicted"/>
<reference evidence="9 10" key="1">
    <citation type="submission" date="2014-04" db="EMBL/GenBank/DDBJ databases">
        <title>The Genome Sequence of Mycobacterium tuberculosis TKK-01-0051.</title>
        <authorList>
            <consortium name="The Broad Institute Genomics Platform"/>
            <consortium name="The Broad Institute Genome Sequencing Center for Infectious Disease"/>
            <person name="Earl A.M."/>
            <person name="Cohen K."/>
            <person name="Pym A."/>
            <person name="Bishai W."/>
            <person name="Maharaj K."/>
            <person name="Desjardins C."/>
            <person name="Abeel T."/>
            <person name="Young S."/>
            <person name="Zeng Q."/>
            <person name="Gargeya S."/>
            <person name="Abouelleil A."/>
            <person name="Alvarado L."/>
            <person name="Chapman S.B."/>
            <person name="Gainer-Dewar J."/>
            <person name="Goldberg J."/>
            <person name="Griggs A."/>
            <person name="Gujja S."/>
            <person name="Hansen M."/>
            <person name="Howarth C."/>
            <person name="Imamovic A."/>
            <person name="Larimer J."/>
            <person name="Murphy C."/>
            <person name="Naylor J."/>
            <person name="Pearson M."/>
            <person name="Poon T.W."/>
            <person name="Priest M."/>
            <person name="Roberts A."/>
            <person name="Saif S."/>
            <person name="Shea T."/>
            <person name="Sykes S."/>
            <person name="Wortman J."/>
            <person name="Nusbaum C."/>
            <person name="Birren B."/>
        </authorList>
    </citation>
    <scope>NUCLEOTIDE SEQUENCE [LARGE SCALE GENOMIC DNA]</scope>
    <source>
        <strain evidence="9 10">TKK-01-0051</strain>
    </source>
</reference>
<feature type="transmembrane region" description="Helical" evidence="7">
    <location>
        <begin position="83"/>
        <end position="100"/>
    </location>
</feature>
<gene>
    <name evidence="9" type="ORF">K875_02915</name>
</gene>
<feature type="transmembrane region" description="Helical" evidence="7">
    <location>
        <begin position="141"/>
        <end position="166"/>
    </location>
</feature>
<evidence type="ECO:0000256" key="5">
    <source>
        <dbReference type="ARBA" id="ARBA00023136"/>
    </source>
</evidence>
<evidence type="ECO:0000256" key="7">
    <source>
        <dbReference type="SAM" id="Phobius"/>
    </source>
</evidence>
<dbReference type="AlphaFoldDB" id="A0A051TYW9"/>
<feature type="transmembrane region" description="Helical" evidence="7">
    <location>
        <begin position="317"/>
        <end position="336"/>
    </location>
</feature>
<organism evidence="9 10">
    <name type="scientific">Mycobacterium [tuberculosis] TKK-01-0051</name>
    <dbReference type="NCBI Taxonomy" id="1324261"/>
    <lineage>
        <taxon>Bacteria</taxon>
        <taxon>Bacillati</taxon>
        <taxon>Actinomycetota</taxon>
        <taxon>Actinomycetes</taxon>
        <taxon>Mycobacteriales</taxon>
        <taxon>Mycobacteriaceae</taxon>
        <taxon>Mycobacterium</taxon>
        <taxon>Mycobacterium avium complex (MAC)</taxon>
    </lineage>
</organism>
<evidence type="ECO:0000259" key="8">
    <source>
        <dbReference type="PROSITE" id="PS50850"/>
    </source>
</evidence>
<evidence type="ECO:0000256" key="1">
    <source>
        <dbReference type="ARBA" id="ARBA00004651"/>
    </source>
</evidence>
<evidence type="ECO:0000313" key="10">
    <source>
        <dbReference type="Proteomes" id="UP000025947"/>
    </source>
</evidence>
<evidence type="ECO:0000256" key="4">
    <source>
        <dbReference type="ARBA" id="ARBA00022989"/>
    </source>
</evidence>
<feature type="transmembrane region" description="Helical" evidence="7">
    <location>
        <begin position="172"/>
        <end position="191"/>
    </location>
</feature>
<feature type="transmembrane region" description="Helical" evidence="7">
    <location>
        <begin position="403"/>
        <end position="427"/>
    </location>
</feature>
<feature type="transmembrane region" description="Helical" evidence="7">
    <location>
        <begin position="342"/>
        <end position="365"/>
    </location>
</feature>
<keyword evidence="4 7" id="KW-1133">Transmembrane helix</keyword>
<sequence length="464" mass="48535">MIDVLDKSRFQRFHYKAIVVSGAGFFTDAYDLTVIGTALLLIKPEWGLSTGQVAMLGSSALIASAIGAILCGRLSDVLGRKRMYGLAALVMTLAAIASGLSPNFMWLLVFRFILGIAIGGDYPVSGVMMTEFANVVDRGRMVALMFFSYVLGSIAGPAVGLLLLGSGLDHSLTWRLLLGLGAVPSLLVLYARSKTPESPRFLAEIDEERAAADLTTFSGTTAVATGTPPARRTMWQCLTAPGVWRAVLMTAGVWFLFDIAYYGNTISAPLLVKNVAPHASAMETVAVNLVLYAAFTVPAFGVTIWAIDKIGHIRLQVIGLIGMAAGLAAIALVPAVRNNVGLFIAAYGLSSFFVWFGPGVATMLLSAELFATSIRATAHGFAAGIAKIGAFVGAISFPPMLAAWGLQGTELVAAACCLGAAGLSFLVPEPRGRSLDEIASTGRDDRTPATAGLVPTQPTASAVP</sequence>
<dbReference type="SUPFAM" id="SSF103473">
    <property type="entry name" value="MFS general substrate transporter"/>
    <property type="match status" value="1"/>
</dbReference>
<keyword evidence="2" id="KW-0813">Transport</keyword>
<feature type="transmembrane region" description="Helical" evidence="7">
    <location>
        <begin position="17"/>
        <end position="41"/>
    </location>
</feature>
<dbReference type="Pfam" id="PF00083">
    <property type="entry name" value="Sugar_tr"/>
    <property type="match status" value="1"/>
</dbReference>
<dbReference type="EMBL" id="JLXW01000008">
    <property type="protein sequence ID" value="KBZ61995.1"/>
    <property type="molecule type" value="Genomic_DNA"/>
</dbReference>
<dbReference type="Proteomes" id="UP000025947">
    <property type="component" value="Unassembled WGS sequence"/>
</dbReference>
<dbReference type="InterPro" id="IPR036259">
    <property type="entry name" value="MFS_trans_sf"/>
</dbReference>
<dbReference type="Gene3D" id="1.20.1250.20">
    <property type="entry name" value="MFS general substrate transporter like domains"/>
    <property type="match status" value="1"/>
</dbReference>
<keyword evidence="3 7" id="KW-0812">Transmembrane</keyword>
<accession>A0A051TYW9</accession>
<comment type="caution">
    <text evidence="9">The sequence shown here is derived from an EMBL/GenBank/DDBJ whole genome shotgun (WGS) entry which is preliminary data.</text>
</comment>
<name>A0A051TYW9_9MYCO</name>
<feature type="compositionally biased region" description="Basic and acidic residues" evidence="6">
    <location>
        <begin position="436"/>
        <end position="447"/>
    </location>
</feature>
<feature type="transmembrane region" description="Helical" evidence="7">
    <location>
        <begin position="106"/>
        <end position="129"/>
    </location>
</feature>
<protein>
    <recommendedName>
        <fullName evidence="8">Major facilitator superfamily (MFS) profile domain-containing protein</fullName>
    </recommendedName>
</protein>
<comment type="subcellular location">
    <subcellularLocation>
        <location evidence="1">Cell membrane</location>
        <topology evidence="1">Multi-pass membrane protein</topology>
    </subcellularLocation>
</comment>
<dbReference type="GO" id="GO:0005886">
    <property type="term" value="C:plasma membrane"/>
    <property type="evidence" value="ECO:0007669"/>
    <property type="project" value="UniProtKB-SubCell"/>
</dbReference>
<feature type="transmembrane region" description="Helical" evidence="7">
    <location>
        <begin position="242"/>
        <end position="264"/>
    </location>
</feature>
<feature type="transmembrane region" description="Helical" evidence="7">
    <location>
        <begin position="284"/>
        <end position="305"/>
    </location>
</feature>
<dbReference type="PANTHER" id="PTHR23511">
    <property type="entry name" value="SYNAPTIC VESICLE GLYCOPROTEIN 2"/>
    <property type="match status" value="1"/>
</dbReference>
<feature type="region of interest" description="Disordered" evidence="6">
    <location>
        <begin position="436"/>
        <end position="464"/>
    </location>
</feature>
<feature type="transmembrane region" description="Helical" evidence="7">
    <location>
        <begin position="377"/>
        <end position="397"/>
    </location>
</feature>
<feature type="transmembrane region" description="Helical" evidence="7">
    <location>
        <begin position="53"/>
        <end position="71"/>
    </location>
</feature>
<keyword evidence="5 7" id="KW-0472">Membrane</keyword>
<dbReference type="InterPro" id="IPR020846">
    <property type="entry name" value="MFS_dom"/>
</dbReference>
<feature type="domain" description="Major facilitator superfamily (MFS) profile" evidence="8">
    <location>
        <begin position="17"/>
        <end position="431"/>
    </location>
</feature>
<dbReference type="PROSITE" id="PS50850">
    <property type="entry name" value="MFS"/>
    <property type="match status" value="1"/>
</dbReference>
<evidence type="ECO:0000256" key="3">
    <source>
        <dbReference type="ARBA" id="ARBA00022692"/>
    </source>
</evidence>
<dbReference type="InterPro" id="IPR005828">
    <property type="entry name" value="MFS_sugar_transport-like"/>
</dbReference>
<keyword evidence="10" id="KW-1185">Reference proteome</keyword>
<evidence type="ECO:0000256" key="2">
    <source>
        <dbReference type="ARBA" id="ARBA00022448"/>
    </source>
</evidence>
<dbReference type="PATRIC" id="fig|1324261.3.peg.2935"/>